<dbReference type="RefSeq" id="WP_121369843.1">
    <property type="nucleotide sequence ID" value="NZ_RBKS01000001.1"/>
</dbReference>
<keyword evidence="1" id="KW-1133">Transmembrane helix</keyword>
<dbReference type="OrthoDB" id="5126123at2"/>
<keyword evidence="3" id="KW-1185">Reference proteome</keyword>
<evidence type="ECO:0000256" key="1">
    <source>
        <dbReference type="SAM" id="Phobius"/>
    </source>
</evidence>
<dbReference type="Proteomes" id="UP000280008">
    <property type="component" value="Unassembled WGS sequence"/>
</dbReference>
<proteinExistence type="predicted"/>
<dbReference type="AlphaFoldDB" id="A0A495IGV8"/>
<comment type="caution">
    <text evidence="2">The sequence shown here is derived from an EMBL/GenBank/DDBJ whole genome shotgun (WGS) entry which is preliminary data.</text>
</comment>
<organism evidence="2 3">
    <name type="scientific">Frondihabitans australicus</name>
    <dbReference type="NCBI Taxonomy" id="386892"/>
    <lineage>
        <taxon>Bacteria</taxon>
        <taxon>Bacillati</taxon>
        <taxon>Actinomycetota</taxon>
        <taxon>Actinomycetes</taxon>
        <taxon>Micrococcales</taxon>
        <taxon>Microbacteriaceae</taxon>
        <taxon>Frondihabitans</taxon>
    </lineage>
</organism>
<evidence type="ECO:0000313" key="3">
    <source>
        <dbReference type="Proteomes" id="UP000280008"/>
    </source>
</evidence>
<gene>
    <name evidence="2" type="ORF">C8E83_2133</name>
</gene>
<protein>
    <submittedName>
        <fullName evidence="2">Uncharacterized protein</fullName>
    </submittedName>
</protein>
<keyword evidence="1" id="KW-0472">Membrane</keyword>
<dbReference type="EMBL" id="RBKS01000001">
    <property type="protein sequence ID" value="RKR74999.1"/>
    <property type="molecule type" value="Genomic_DNA"/>
</dbReference>
<sequence length="103" mass="11373">MSALLSLATTATLWLAETGPSQEPVQKVPDSEVTPGWIGFLAIFFVGVATLFLIIDMVRRIRRTRYRAEIREQIAVERAEAKRAAEGLDDELRDGGHHGPTSP</sequence>
<reference evidence="2 3" key="1">
    <citation type="submission" date="2018-10" db="EMBL/GenBank/DDBJ databases">
        <title>Sequencing the genomes of 1000 actinobacteria strains.</title>
        <authorList>
            <person name="Klenk H.-P."/>
        </authorList>
    </citation>
    <scope>NUCLEOTIDE SEQUENCE [LARGE SCALE GENOMIC DNA]</scope>
    <source>
        <strain evidence="2 3">DSM 17894</strain>
    </source>
</reference>
<feature type="transmembrane region" description="Helical" evidence="1">
    <location>
        <begin position="34"/>
        <end position="55"/>
    </location>
</feature>
<accession>A0A495IGV8</accession>
<keyword evidence="1" id="KW-0812">Transmembrane</keyword>
<evidence type="ECO:0000313" key="2">
    <source>
        <dbReference type="EMBL" id="RKR74999.1"/>
    </source>
</evidence>
<name>A0A495IGV8_9MICO</name>